<dbReference type="CDD" id="cd04301">
    <property type="entry name" value="NAT_SF"/>
    <property type="match status" value="1"/>
</dbReference>
<evidence type="ECO:0000259" key="3">
    <source>
        <dbReference type="PROSITE" id="PS51186"/>
    </source>
</evidence>
<evidence type="ECO:0000313" key="4">
    <source>
        <dbReference type="EMBL" id="MET8434542.1"/>
    </source>
</evidence>
<dbReference type="RefSeq" id="WP_356710094.1">
    <property type="nucleotide sequence ID" value="NZ_JBEXIP010000012.1"/>
</dbReference>
<organism evidence="4 5">
    <name type="scientific">Streptomyces sp. 900116325</name>
    <dbReference type="NCBI Taxonomy" id="3154295"/>
    <lineage>
        <taxon>Bacteria</taxon>
        <taxon>Bacillati</taxon>
        <taxon>Actinomycetota</taxon>
        <taxon>Actinomycetes</taxon>
        <taxon>Kitasatosporales</taxon>
        <taxon>Streptomycetaceae</taxon>
        <taxon>Streptomyces</taxon>
    </lineage>
</organism>
<dbReference type="Gene3D" id="3.40.630.30">
    <property type="match status" value="2"/>
</dbReference>
<keyword evidence="1" id="KW-0808">Transferase</keyword>
<proteinExistence type="predicted"/>
<keyword evidence="2" id="KW-0012">Acyltransferase</keyword>
<dbReference type="SUPFAM" id="SSF55729">
    <property type="entry name" value="Acyl-CoA N-acyltransferases (Nat)"/>
    <property type="match status" value="2"/>
</dbReference>
<evidence type="ECO:0000256" key="1">
    <source>
        <dbReference type="ARBA" id="ARBA00022679"/>
    </source>
</evidence>
<feature type="domain" description="N-acetyltransferase" evidence="3">
    <location>
        <begin position="5"/>
        <end position="172"/>
    </location>
</feature>
<dbReference type="Proteomes" id="UP001550044">
    <property type="component" value="Unassembled WGS sequence"/>
</dbReference>
<dbReference type="InterPro" id="IPR000182">
    <property type="entry name" value="GNAT_dom"/>
</dbReference>
<dbReference type="InterPro" id="IPR050832">
    <property type="entry name" value="Bact_Acetyltransf"/>
</dbReference>
<evidence type="ECO:0000256" key="2">
    <source>
        <dbReference type="ARBA" id="ARBA00023315"/>
    </source>
</evidence>
<dbReference type="PANTHER" id="PTHR43877">
    <property type="entry name" value="AMINOALKYLPHOSPHONATE N-ACETYLTRANSFERASE-RELATED-RELATED"/>
    <property type="match status" value="1"/>
</dbReference>
<protein>
    <submittedName>
        <fullName evidence="4">GNAT family N-acetyltransferase</fullName>
    </submittedName>
</protein>
<feature type="domain" description="N-acetyltransferase" evidence="3">
    <location>
        <begin position="176"/>
        <end position="306"/>
    </location>
</feature>
<keyword evidence="5" id="KW-1185">Reference proteome</keyword>
<reference evidence="4 5" key="1">
    <citation type="submission" date="2024-06" db="EMBL/GenBank/DDBJ databases">
        <title>The Natural Products Discovery Center: Release of the First 8490 Sequenced Strains for Exploring Actinobacteria Biosynthetic Diversity.</title>
        <authorList>
            <person name="Kalkreuter E."/>
            <person name="Kautsar S.A."/>
            <person name="Yang D."/>
            <person name="Bader C.D."/>
            <person name="Teijaro C.N."/>
            <person name="Fluegel L."/>
            <person name="Davis C.M."/>
            <person name="Simpson J.R."/>
            <person name="Lauterbach L."/>
            <person name="Steele A.D."/>
            <person name="Gui C."/>
            <person name="Meng S."/>
            <person name="Li G."/>
            <person name="Viehrig K."/>
            <person name="Ye F."/>
            <person name="Su P."/>
            <person name="Kiefer A.F."/>
            <person name="Nichols A."/>
            <person name="Cepeda A.J."/>
            <person name="Yan W."/>
            <person name="Fan B."/>
            <person name="Jiang Y."/>
            <person name="Adhikari A."/>
            <person name="Zheng C.-J."/>
            <person name="Schuster L."/>
            <person name="Cowan T.M."/>
            <person name="Smanski M.J."/>
            <person name="Chevrette M.G."/>
            <person name="De Carvalho L.P.S."/>
            <person name="Shen B."/>
        </authorList>
    </citation>
    <scope>NUCLEOTIDE SEQUENCE [LARGE SCALE GENOMIC DNA]</scope>
    <source>
        <strain evidence="4 5">NPDC005137</strain>
    </source>
</reference>
<name>A0ABV2U9L7_9ACTN</name>
<dbReference type="InterPro" id="IPR016181">
    <property type="entry name" value="Acyl_CoA_acyltransferase"/>
</dbReference>
<gene>
    <name evidence="4" type="ORF">ABZV61_17405</name>
</gene>
<dbReference type="EMBL" id="JBEXIP010000012">
    <property type="protein sequence ID" value="MET8434542.1"/>
    <property type="molecule type" value="Genomic_DNA"/>
</dbReference>
<accession>A0ABV2U9L7</accession>
<dbReference type="PROSITE" id="PS51186">
    <property type="entry name" value="GNAT"/>
    <property type="match status" value="2"/>
</dbReference>
<evidence type="ECO:0000313" key="5">
    <source>
        <dbReference type="Proteomes" id="UP001550044"/>
    </source>
</evidence>
<comment type="caution">
    <text evidence="4">The sequence shown here is derived from an EMBL/GenBank/DDBJ whole genome shotgun (WGS) entry which is preliminary data.</text>
</comment>
<dbReference type="Pfam" id="PF00583">
    <property type="entry name" value="Acetyltransf_1"/>
    <property type="match status" value="1"/>
</dbReference>
<sequence length="306" mass="33047">MTNLPAARTATEHDLPALRSLARAALVHDSDAEDVFDLLWSQTADHPQLRILAEDEGKPVGVALAALRPATANAPATGHIDLIAVHPGIQSRGIGRALLTRAEELLVAAGAGRLMIRGRPPYYAWPGIDIRYTRAVCLAESSGYTRGPEGLNLSVDLRTAPLGTVEDEARLAAAGVQVRRLTPADEKPFLAWMNQWGGSWDGEAARALTYSPPRGHVAVREGADGPVYVGFACHGVNRLSWFGPMGTESSERGLGVGTVLLRRCLADQRAFRLDEAEIGWTAPIHFYARAVDAQLGRVFWTYSKDV</sequence>